<keyword evidence="3" id="KW-1185">Reference proteome</keyword>
<dbReference type="KEGG" id="mej:Q7A_1587"/>
<dbReference type="PATRIC" id="fig|754476.3.peg.1567"/>
<protein>
    <submittedName>
        <fullName evidence="2">Membrane-bound metal-dependent hydrolase</fullName>
    </submittedName>
</protein>
<dbReference type="Pfam" id="PF04307">
    <property type="entry name" value="YdjM"/>
    <property type="match status" value="1"/>
</dbReference>
<evidence type="ECO:0000256" key="1">
    <source>
        <dbReference type="SAM" id="Phobius"/>
    </source>
</evidence>
<keyword evidence="1" id="KW-0812">Transmembrane</keyword>
<dbReference type="PANTHER" id="PTHR40031:SF1">
    <property type="entry name" value="MEMBRANE-BOUND METAL-DEPENDENT HYDROLASE"/>
    <property type="match status" value="1"/>
</dbReference>
<evidence type="ECO:0000313" key="2">
    <source>
        <dbReference type="EMBL" id="AFI84411.1"/>
    </source>
</evidence>
<accession>I1XJ42</accession>
<feature type="transmembrane region" description="Helical" evidence="1">
    <location>
        <begin position="20"/>
        <end position="45"/>
    </location>
</feature>
<dbReference type="Proteomes" id="UP000009144">
    <property type="component" value="Chromosome"/>
</dbReference>
<dbReference type="InterPro" id="IPR053170">
    <property type="entry name" value="Transcription_regulator"/>
</dbReference>
<dbReference type="AlphaFoldDB" id="I1XJ42"/>
<dbReference type="PANTHER" id="PTHR40031">
    <property type="entry name" value="HYPOTHETICAL MEMBRANE SPANNING PROTEIN"/>
    <property type="match status" value="1"/>
</dbReference>
<proteinExistence type="predicted"/>
<dbReference type="STRING" id="754476.Q7A_1587"/>
<keyword evidence="1" id="KW-1133">Transmembrane helix</keyword>
<dbReference type="EMBL" id="CP003390">
    <property type="protein sequence ID" value="AFI84411.1"/>
    <property type="molecule type" value="Genomic_DNA"/>
</dbReference>
<dbReference type="InterPro" id="IPR007404">
    <property type="entry name" value="YdjM-like"/>
</dbReference>
<evidence type="ECO:0000313" key="3">
    <source>
        <dbReference type="Proteomes" id="UP000009144"/>
    </source>
</evidence>
<dbReference type="HOGENOM" id="CLU_1169588_0_0_6"/>
<sequence length="237" mass="27498">MTVYGTQLFWPFMPPPASVGSIFIIDPFYSLPLAAGFLAILMAAGKQLSHRVMIGSLIFSTAYLGWSYAAQYWITQQTEHALQDQQIDYLHIKITPAPLTTLLWRIVVIDEDIYYEGFRSIFDGDTAFSLTQYERGIKLKKRLPDKTYIDRITWFTQDNFKLGQQHNMIVATDLRMGMEPHYFFRFQLAKIHNGAVISVAPQQLPMQRNARDGLHWVWQRIWNPYVEPMIEKGSVND</sequence>
<reference evidence="2 3" key="2">
    <citation type="journal article" date="2013" name="Int. J. Syst. Evol. Microbiol.">
        <title>Methylophaga nitratireducenticrescens sp. nov. and Methylophaga frappieri sp. nov., isolated from the biofilm of the methanol-fed denitrification system treating the seawater at the Montreal Biodome.</title>
        <authorList>
            <person name="Villeneuve C."/>
            <person name="Martineau C."/>
            <person name="Mauffrey F."/>
            <person name="Villemur R."/>
        </authorList>
    </citation>
    <scope>NUCLEOTIDE SEQUENCE [LARGE SCALE GENOMIC DNA]</scope>
    <source>
        <strain evidence="2 3">JAM1</strain>
    </source>
</reference>
<dbReference type="eggNOG" id="COG1988">
    <property type="taxonomic scope" value="Bacteria"/>
</dbReference>
<name>I1XJ42_METNJ</name>
<keyword evidence="2" id="KW-0378">Hydrolase</keyword>
<reference evidence="2 3" key="1">
    <citation type="journal article" date="2012" name="J. Bacteriol.">
        <title>Complete genome sequences of Methylophaga sp. strain JAM1 and Methylophaga sp. strain JAM7.</title>
        <authorList>
            <person name="Villeneuve C."/>
            <person name="Martineau C."/>
            <person name="Mauffrey F."/>
            <person name="Villemur R."/>
        </authorList>
    </citation>
    <scope>NUCLEOTIDE SEQUENCE [LARGE SCALE GENOMIC DNA]</scope>
    <source>
        <strain evidence="2 3">JAM1</strain>
    </source>
</reference>
<dbReference type="GO" id="GO:0016787">
    <property type="term" value="F:hydrolase activity"/>
    <property type="evidence" value="ECO:0007669"/>
    <property type="project" value="UniProtKB-KW"/>
</dbReference>
<keyword evidence="1" id="KW-0472">Membrane</keyword>
<gene>
    <name evidence="2" type="ordered locus">Q7A_1587</name>
</gene>
<feature type="transmembrane region" description="Helical" evidence="1">
    <location>
        <begin position="52"/>
        <end position="74"/>
    </location>
</feature>
<organism evidence="2 3">
    <name type="scientific">Methylophaga nitratireducenticrescens</name>
    <dbReference type="NCBI Taxonomy" id="754476"/>
    <lineage>
        <taxon>Bacteria</taxon>
        <taxon>Pseudomonadati</taxon>
        <taxon>Pseudomonadota</taxon>
        <taxon>Gammaproteobacteria</taxon>
        <taxon>Thiotrichales</taxon>
        <taxon>Piscirickettsiaceae</taxon>
        <taxon>Methylophaga</taxon>
    </lineage>
</organism>